<evidence type="ECO:0000313" key="2">
    <source>
        <dbReference type="Proteomes" id="UP000054928"/>
    </source>
</evidence>
<dbReference type="RefSeq" id="XP_036263361.1">
    <property type="nucleotide sequence ID" value="XM_036407102.1"/>
</dbReference>
<dbReference type="GeneID" id="59052759"/>
<dbReference type="Proteomes" id="UP000054928">
    <property type="component" value="Unassembled WGS sequence"/>
</dbReference>
<name>A0A0N7L743_PLAHL</name>
<sequence length="76" mass="8508">MAEAYVTTISTSRLTSTPAKAAQSRRDVRWLILPTLATGRPKRLGGLMRSGVRPTQNNFVTRNTCRNGLSGRFEKW</sequence>
<accession>A0A0N7L743</accession>
<reference evidence="2" key="1">
    <citation type="submission" date="2014-09" db="EMBL/GenBank/DDBJ databases">
        <authorList>
            <person name="Sharma Rahul"/>
            <person name="Thines Marco"/>
        </authorList>
    </citation>
    <scope>NUCLEOTIDE SEQUENCE [LARGE SCALE GENOMIC DNA]</scope>
</reference>
<dbReference type="EMBL" id="CCYD01001884">
    <property type="protein sequence ID" value="CEG46035.1"/>
    <property type="molecule type" value="Genomic_DNA"/>
</dbReference>
<dbReference type="AlphaFoldDB" id="A0A0N7L743"/>
<evidence type="ECO:0000313" key="1">
    <source>
        <dbReference type="EMBL" id="CEG46035.1"/>
    </source>
</evidence>
<proteinExistence type="predicted"/>
<organism evidence="1 2">
    <name type="scientific">Plasmopara halstedii</name>
    <name type="common">Downy mildew of sunflower</name>
    <dbReference type="NCBI Taxonomy" id="4781"/>
    <lineage>
        <taxon>Eukaryota</taxon>
        <taxon>Sar</taxon>
        <taxon>Stramenopiles</taxon>
        <taxon>Oomycota</taxon>
        <taxon>Peronosporomycetes</taxon>
        <taxon>Peronosporales</taxon>
        <taxon>Peronosporaceae</taxon>
        <taxon>Plasmopara</taxon>
    </lineage>
</organism>
<protein>
    <submittedName>
        <fullName evidence="1">Uncharacterized protein</fullName>
    </submittedName>
</protein>
<keyword evidence="2" id="KW-1185">Reference proteome</keyword>